<protein>
    <recommendedName>
        <fullName evidence="4">Type 1 periplasmic binding fold superfamily protein</fullName>
    </recommendedName>
</protein>
<comment type="caution">
    <text evidence="2">The sequence shown here is derived from an EMBL/GenBank/DDBJ whole genome shotgun (WGS) entry which is preliminary data.</text>
</comment>
<reference evidence="2 3" key="1">
    <citation type="submission" date="2018-03" db="EMBL/GenBank/DDBJ databases">
        <title>Genomic Encyclopedia of Archaeal and Bacterial Type Strains, Phase II (KMG-II): from individual species to whole genera.</title>
        <authorList>
            <person name="Goeker M."/>
        </authorList>
    </citation>
    <scope>NUCLEOTIDE SEQUENCE [LARGE SCALE GENOMIC DNA]</scope>
    <source>
        <strain evidence="2 3">DSM 100346</strain>
    </source>
</reference>
<dbReference type="OrthoDB" id="713689at2"/>
<evidence type="ECO:0000256" key="1">
    <source>
        <dbReference type="SAM" id="SignalP"/>
    </source>
</evidence>
<sequence>MRNNKKIALLLFLAAAPLFMQCKDSGEELEPDEENELITTVTLHFTDEASGTTSTFLFQDKDGTGGNDASQFDTIRLAPNSSYTLELEFLDESKNPTDDITGEILEEAVDHLVLITPNPSTALTYHYSDEDSNGLPLGLSGHVNTASAVSGKLKVQLRHQPGTKDGTSTPGTDDVNIDFPLIIE</sequence>
<keyword evidence="3" id="KW-1185">Reference proteome</keyword>
<gene>
    <name evidence="2" type="ORF">CLV98_101525</name>
</gene>
<organism evidence="2 3">
    <name type="scientific">Dyadobacter jejuensis</name>
    <dbReference type="NCBI Taxonomy" id="1082580"/>
    <lineage>
        <taxon>Bacteria</taxon>
        <taxon>Pseudomonadati</taxon>
        <taxon>Bacteroidota</taxon>
        <taxon>Cytophagia</taxon>
        <taxon>Cytophagales</taxon>
        <taxon>Spirosomataceae</taxon>
        <taxon>Dyadobacter</taxon>
    </lineage>
</organism>
<evidence type="ECO:0008006" key="4">
    <source>
        <dbReference type="Google" id="ProtNLM"/>
    </source>
</evidence>
<dbReference type="EMBL" id="QGDT01000001">
    <property type="protein sequence ID" value="PWJ60344.1"/>
    <property type="molecule type" value="Genomic_DNA"/>
</dbReference>
<keyword evidence="1" id="KW-0732">Signal</keyword>
<dbReference type="AlphaFoldDB" id="A0A316ASU9"/>
<feature type="signal peptide" evidence="1">
    <location>
        <begin position="1"/>
        <end position="22"/>
    </location>
</feature>
<accession>A0A316ASU9</accession>
<evidence type="ECO:0000313" key="3">
    <source>
        <dbReference type="Proteomes" id="UP000245880"/>
    </source>
</evidence>
<name>A0A316ASU9_9BACT</name>
<dbReference type="Proteomes" id="UP000245880">
    <property type="component" value="Unassembled WGS sequence"/>
</dbReference>
<feature type="chain" id="PRO_5016355501" description="Type 1 periplasmic binding fold superfamily protein" evidence="1">
    <location>
        <begin position="23"/>
        <end position="184"/>
    </location>
</feature>
<proteinExistence type="predicted"/>
<dbReference type="RefSeq" id="WP_109672521.1">
    <property type="nucleotide sequence ID" value="NZ_QGDT01000001.1"/>
</dbReference>
<evidence type="ECO:0000313" key="2">
    <source>
        <dbReference type="EMBL" id="PWJ60344.1"/>
    </source>
</evidence>